<feature type="transmembrane region" description="Helical" evidence="8">
    <location>
        <begin position="463"/>
        <end position="482"/>
    </location>
</feature>
<dbReference type="Gene3D" id="3.30.2090.10">
    <property type="entry name" value="Multidrug efflux transporter AcrB TolC docking domain, DN and DC subdomains"/>
    <property type="match status" value="2"/>
</dbReference>
<dbReference type="PANTHER" id="PTHR32063">
    <property type="match status" value="1"/>
</dbReference>
<dbReference type="eggNOG" id="COG3696">
    <property type="taxonomic scope" value="Bacteria"/>
</dbReference>
<keyword evidence="10" id="KW-1185">Reference proteome</keyword>
<feature type="transmembrane region" description="Helical" evidence="8">
    <location>
        <begin position="334"/>
        <end position="353"/>
    </location>
</feature>
<sequence>MKSLIHFALRRRGVVVGFTLALMTAGLYALQHIPFDAFPDLTGTRVEVITVAPGMAPEEVERLVTYPIESGLMGVPGAEGVRSVSKFGLSLVTVPFPDNVDVYFARQLVQQRLSDAKGALPVGIEPALGPVSTPMGELYQYVLTSDSLSLAQLKTLHDYVVRPRLRTVPGVSEVNSWGGLTERVEVIVDPVRLAGYQHTVVDVHNALANNTLAFGGSYLEQNGERYTLRGLGRVESAAEVERVVVGSHRGAPVRVGDVATVRLGAHPRNGAVTKDGEEEVVSGMVLKLKGADSRKVIAAVRVRMEEIKTSLPSHVKVVPFYDQTDLVARTTNTIIKNLVEGGLLVIAVLFLFLRNVRAALIVASVIPISMLIAFVGMALFGYSANLMSLGALDFGLIVDASVVMVEGFIRRMETHTGTNKQGLFERAAVEVGRPILFGIAIIVAVYIPIFTLDGMEGRMFKPMAFTVVCAVLGSLFLALTYVPAVSSWALREGHGEPAKWMVSLTQRYRSALAGVLQRPQPIVVVSAVLVVIAVASLTRIGTEFMPKLDEGSILITTRRMPSVDLADATRLSLAAERIVKQFPEVVTTVTKEGRPDLATEAMGLFEGDMYVILKPRDEWTSASSTEELVTKLDSALRVVPGLDVSFTQPLAMRLDEAESGIKTDLGIKVVGPDLDQNQAIAERLLRIVATVPGNADVGVEVADGSGQVRMQIRREALAQYGLSVADVRDAVDMAMGSQKAAELIDGFRRVDIVVRTPDAYRADAAAIGRLTIRAPGGELLPLTAVADVQSTTGPELIGHEDAQRRSLVLSNVRGRDLGSFVQEVRTRIAREVKLPPGVFLEWGGQYENQQRAMGRLTVVVPLALVLIFGLLFLSFRSVSQAVLVLSNVPFALVGGIAALWLRGLNLSLSASIGFIALFGIAVLNGVVMVEHLNHMRLSDDPEDETVAGRVIRGAADRLRPVLMTALVASLGFVPMALSTSPGSEVQRPLASVVIGGLVTSTVLTLFVLPVLYAWLEARDPRRPKAHHHPVDAKPAIA</sequence>
<dbReference type="NCBIfam" id="TIGR00914">
    <property type="entry name" value="2A0601"/>
    <property type="match status" value="1"/>
</dbReference>
<evidence type="ECO:0000256" key="4">
    <source>
        <dbReference type="ARBA" id="ARBA00022475"/>
    </source>
</evidence>
<dbReference type="EMBL" id="CP011454">
    <property type="protein sequence ID" value="AMW05540.1"/>
    <property type="molecule type" value="Genomic_DNA"/>
</dbReference>
<evidence type="ECO:0000313" key="9">
    <source>
        <dbReference type="EMBL" id="AMW05540.1"/>
    </source>
</evidence>
<dbReference type="SUPFAM" id="SSF82866">
    <property type="entry name" value="Multidrug efflux transporter AcrB transmembrane domain"/>
    <property type="match status" value="2"/>
</dbReference>
<evidence type="ECO:0000256" key="7">
    <source>
        <dbReference type="ARBA" id="ARBA00023136"/>
    </source>
</evidence>
<dbReference type="PANTHER" id="PTHR32063:SF24">
    <property type="entry name" value="CATION EFFLUX SYSTEM (ACRB_ACRD_ACRF FAMILY)"/>
    <property type="match status" value="1"/>
</dbReference>
<dbReference type="RefSeq" id="WP_053333756.1">
    <property type="nucleotide sequence ID" value="NZ_CP011454.1"/>
</dbReference>
<dbReference type="AlphaFoldDB" id="A0A143BM02"/>
<dbReference type="SUPFAM" id="SSF82693">
    <property type="entry name" value="Multidrug efflux transporter AcrB pore domain, PN1, PN2, PC1 and PC2 subdomains"/>
    <property type="match status" value="2"/>
</dbReference>
<dbReference type="Proteomes" id="UP000076404">
    <property type="component" value="Chromosome"/>
</dbReference>
<evidence type="ECO:0000256" key="6">
    <source>
        <dbReference type="ARBA" id="ARBA00022989"/>
    </source>
</evidence>
<comment type="subcellular location">
    <subcellularLocation>
        <location evidence="1">Cell membrane</location>
        <topology evidence="1">Multi-pass membrane protein</topology>
    </subcellularLocation>
</comment>
<evidence type="ECO:0000256" key="5">
    <source>
        <dbReference type="ARBA" id="ARBA00022692"/>
    </source>
</evidence>
<dbReference type="Gene3D" id="3.30.70.1320">
    <property type="entry name" value="Multidrug efflux transporter AcrB pore domain like"/>
    <property type="match status" value="1"/>
</dbReference>
<reference evidence="9 10" key="1">
    <citation type="journal article" date="2014" name="Proc. Natl. Acad. Sci. U.S.A.">
        <title>Functional type 2 photosynthetic reaction centers found in the rare bacterial phylum Gemmatimonadetes.</title>
        <authorList>
            <person name="Zeng Y."/>
            <person name="Feng F."/>
            <person name="Medova H."/>
            <person name="Dean J."/>
            <person name="Koblizek M."/>
        </authorList>
    </citation>
    <scope>NUCLEOTIDE SEQUENCE [LARGE SCALE GENOMIC DNA]</scope>
    <source>
        <strain evidence="9 10">AP64</strain>
    </source>
</reference>
<keyword evidence="5 8" id="KW-0812">Transmembrane</keyword>
<proteinExistence type="inferred from homology"/>
<dbReference type="Gene3D" id="3.30.70.1430">
    <property type="entry name" value="Multidrug efflux transporter AcrB pore domain"/>
    <property type="match status" value="2"/>
</dbReference>
<keyword evidence="6 8" id="KW-1133">Transmembrane helix</keyword>
<evidence type="ECO:0000256" key="2">
    <source>
        <dbReference type="ARBA" id="ARBA00010942"/>
    </source>
</evidence>
<evidence type="ECO:0000256" key="8">
    <source>
        <dbReference type="SAM" id="Phobius"/>
    </source>
</evidence>
<comment type="similarity">
    <text evidence="2">Belongs to the resistance-nodulation-cell division (RND) (TC 2.A.6) family.</text>
</comment>
<evidence type="ECO:0008006" key="11">
    <source>
        <dbReference type="Google" id="ProtNLM"/>
    </source>
</evidence>
<dbReference type="KEGG" id="gph:GEMMAAP_13430"/>
<keyword evidence="4" id="KW-1003">Cell membrane</keyword>
<feature type="transmembrane region" description="Helical" evidence="8">
    <location>
        <begin position="522"/>
        <end position="540"/>
    </location>
</feature>
<organism evidence="9 10">
    <name type="scientific">Gemmatimonas phototrophica</name>
    <dbReference type="NCBI Taxonomy" id="1379270"/>
    <lineage>
        <taxon>Bacteria</taxon>
        <taxon>Pseudomonadati</taxon>
        <taxon>Gemmatimonadota</taxon>
        <taxon>Gemmatimonadia</taxon>
        <taxon>Gemmatimonadales</taxon>
        <taxon>Gemmatimonadaceae</taxon>
        <taxon>Gemmatimonas</taxon>
    </lineage>
</organism>
<evidence type="ECO:0000256" key="1">
    <source>
        <dbReference type="ARBA" id="ARBA00004651"/>
    </source>
</evidence>
<feature type="transmembrane region" description="Helical" evidence="8">
    <location>
        <begin position="856"/>
        <end position="875"/>
    </location>
</feature>
<reference evidence="9 10" key="2">
    <citation type="journal article" date="2016" name="Environ. Microbiol. Rep.">
        <title>Metagenomic evidence for the presence of phototrophic Gemmatimonadetes bacteria in diverse environments.</title>
        <authorList>
            <person name="Zeng Y."/>
            <person name="Baumbach J."/>
            <person name="Barbosa E.G."/>
            <person name="Azevedo V."/>
            <person name="Zhang C."/>
            <person name="Koblizek M."/>
        </authorList>
    </citation>
    <scope>NUCLEOTIDE SEQUENCE [LARGE SCALE GENOMIC DNA]</scope>
    <source>
        <strain evidence="9 10">AP64</strain>
    </source>
</reference>
<evidence type="ECO:0000256" key="3">
    <source>
        <dbReference type="ARBA" id="ARBA00022448"/>
    </source>
</evidence>
<dbReference type="InterPro" id="IPR027463">
    <property type="entry name" value="AcrB_DN_DC_subdom"/>
</dbReference>
<protein>
    <recommendedName>
        <fullName evidence="11">Cytochrome C peroxidase</fullName>
    </recommendedName>
</protein>
<accession>A0A143BM02</accession>
<feature type="transmembrane region" description="Helical" evidence="8">
    <location>
        <begin position="989"/>
        <end position="1015"/>
    </location>
</feature>
<dbReference type="GO" id="GO:0005886">
    <property type="term" value="C:plasma membrane"/>
    <property type="evidence" value="ECO:0007669"/>
    <property type="project" value="UniProtKB-SubCell"/>
</dbReference>
<dbReference type="Pfam" id="PF00873">
    <property type="entry name" value="ACR_tran"/>
    <property type="match status" value="1"/>
</dbReference>
<dbReference type="Gene3D" id="1.20.1640.10">
    <property type="entry name" value="Multidrug efflux transporter AcrB transmembrane domain"/>
    <property type="match status" value="2"/>
</dbReference>
<gene>
    <name evidence="9" type="ORF">GEMMAAP_13430</name>
</gene>
<feature type="transmembrane region" description="Helical" evidence="8">
    <location>
        <begin position="958"/>
        <end position="977"/>
    </location>
</feature>
<dbReference type="PRINTS" id="PR00702">
    <property type="entry name" value="ACRIFLAVINRP"/>
</dbReference>
<dbReference type="OrthoDB" id="9758757at2"/>
<keyword evidence="3" id="KW-0813">Transport</keyword>
<feature type="transmembrane region" description="Helical" evidence="8">
    <location>
        <begin position="430"/>
        <end position="451"/>
    </location>
</feature>
<dbReference type="InterPro" id="IPR001036">
    <property type="entry name" value="Acrflvin-R"/>
</dbReference>
<dbReference type="InterPro" id="IPR004763">
    <property type="entry name" value="CusA-like"/>
</dbReference>
<feature type="transmembrane region" description="Helical" evidence="8">
    <location>
        <begin position="882"/>
        <end position="901"/>
    </location>
</feature>
<keyword evidence="7 8" id="KW-0472">Membrane</keyword>
<name>A0A143BM02_9BACT</name>
<dbReference type="SUPFAM" id="SSF82714">
    <property type="entry name" value="Multidrug efflux transporter AcrB TolC docking domain, DN and DC subdomains"/>
    <property type="match status" value="2"/>
</dbReference>
<feature type="transmembrane region" description="Helical" evidence="8">
    <location>
        <begin position="907"/>
        <end position="929"/>
    </location>
</feature>
<feature type="transmembrane region" description="Helical" evidence="8">
    <location>
        <begin position="386"/>
        <end position="409"/>
    </location>
</feature>
<dbReference type="Gene3D" id="3.30.70.1440">
    <property type="entry name" value="Multidrug efflux transporter AcrB pore domain"/>
    <property type="match status" value="1"/>
</dbReference>
<feature type="transmembrane region" description="Helical" evidence="8">
    <location>
        <begin position="360"/>
        <end position="380"/>
    </location>
</feature>
<dbReference type="GO" id="GO:0042910">
    <property type="term" value="F:xenobiotic transmembrane transporter activity"/>
    <property type="evidence" value="ECO:0007669"/>
    <property type="project" value="TreeGrafter"/>
</dbReference>
<dbReference type="STRING" id="1379270.GEMMAAP_13430"/>
<dbReference type="GO" id="GO:0008324">
    <property type="term" value="F:monoatomic cation transmembrane transporter activity"/>
    <property type="evidence" value="ECO:0007669"/>
    <property type="project" value="InterPro"/>
</dbReference>
<evidence type="ECO:0000313" key="10">
    <source>
        <dbReference type="Proteomes" id="UP000076404"/>
    </source>
</evidence>